<feature type="signal peptide" evidence="1">
    <location>
        <begin position="1"/>
        <end position="20"/>
    </location>
</feature>
<comment type="caution">
    <text evidence="3">The sequence shown here is derived from an EMBL/GenBank/DDBJ whole genome shotgun (WGS) entry which is preliminary data.</text>
</comment>
<reference evidence="3 4" key="1">
    <citation type="submission" date="2023-03" db="EMBL/GenBank/DDBJ databases">
        <authorList>
            <person name="Uniacke-Lowe S."/>
            <person name="Ross P."/>
            <person name="Hill C."/>
        </authorList>
    </citation>
    <scope>NUCLEOTIDE SEQUENCE [LARGE SCALE GENOMIC DNA]</scope>
    <source>
        <strain evidence="3 4">APC 4016</strain>
    </source>
</reference>
<evidence type="ECO:0000313" key="4">
    <source>
        <dbReference type="Proteomes" id="UP001225873"/>
    </source>
</evidence>
<dbReference type="InterPro" id="IPR051465">
    <property type="entry name" value="Cell_Envelope_Struct_Comp"/>
</dbReference>
<dbReference type="PANTHER" id="PTHR43308:SF5">
    <property type="entry name" value="S-LAYER PROTEIN _ PEPTIDOGLYCAN ENDO-BETA-N-ACETYLGLUCOSAMINIDASE"/>
    <property type="match status" value="1"/>
</dbReference>
<keyword evidence="4" id="KW-1185">Reference proteome</keyword>
<dbReference type="EMBL" id="JASDCQ010000004">
    <property type="protein sequence ID" value="MDN3428431.1"/>
    <property type="molecule type" value="Genomic_DNA"/>
</dbReference>
<accession>A0ABT7ZMN5</accession>
<organism evidence="3 4">
    <name type="scientific">Planococcus notacanthi</name>
    <dbReference type="NCBI Taxonomy" id="3035188"/>
    <lineage>
        <taxon>Bacteria</taxon>
        <taxon>Bacillati</taxon>
        <taxon>Bacillota</taxon>
        <taxon>Bacilli</taxon>
        <taxon>Bacillales</taxon>
        <taxon>Caryophanaceae</taxon>
        <taxon>Planococcus</taxon>
    </lineage>
</organism>
<feature type="domain" description="SLH" evidence="2">
    <location>
        <begin position="146"/>
        <end position="204"/>
    </location>
</feature>
<protein>
    <submittedName>
        <fullName evidence="3">S-layer homology domain-containing protein</fullName>
    </submittedName>
</protein>
<evidence type="ECO:0000259" key="2">
    <source>
        <dbReference type="PROSITE" id="PS51272"/>
    </source>
</evidence>
<sequence length="362" mass="40597">MRTLKKFSWLTILIVMLSLAAPVEGASDLPESHEFYDEITYLIDRDVLKGYPDGTMRPNAGVTRAEAAIMISRLKKFDVTPRATGFPDVPASHKASGSIAAAAKAQLIKGYPDGTYRPENTITRAEMAFILSRLFIVPFRADVSFTDVSPNMGVYEPVQQILAANITIGYPDKTFRPNATVTRGQFSAFMARGLEPKFKNDATIAQSYLRDKTKNYVYDTEYGIERHAYNYVSARNGLPMGFIWSIYKDDGSLLTDSTEIETHEHYTFGLPYSESYSELEYPAEVRRAWYTDTMYAAPRIISGIGVTVETQFQTFTNAIEITVDPNPEFLEEGHTYYMVEGFGEVKSVKLDGTVTKELIAVE</sequence>
<dbReference type="InterPro" id="IPR001119">
    <property type="entry name" value="SLH_dom"/>
</dbReference>
<dbReference type="PROSITE" id="PS51272">
    <property type="entry name" value="SLH"/>
    <property type="match status" value="3"/>
</dbReference>
<evidence type="ECO:0000256" key="1">
    <source>
        <dbReference type="SAM" id="SignalP"/>
    </source>
</evidence>
<feature type="chain" id="PRO_5047177881" evidence="1">
    <location>
        <begin position="21"/>
        <end position="362"/>
    </location>
</feature>
<dbReference type="Pfam" id="PF00395">
    <property type="entry name" value="SLH"/>
    <property type="match status" value="3"/>
</dbReference>
<dbReference type="Proteomes" id="UP001225873">
    <property type="component" value="Unassembled WGS sequence"/>
</dbReference>
<feature type="domain" description="SLH" evidence="2">
    <location>
        <begin position="22"/>
        <end position="81"/>
    </location>
</feature>
<proteinExistence type="predicted"/>
<gene>
    <name evidence="3" type="ORF">QMA01_14095</name>
</gene>
<name>A0ABT7ZMN5_9BACL</name>
<evidence type="ECO:0000313" key="3">
    <source>
        <dbReference type="EMBL" id="MDN3428431.1"/>
    </source>
</evidence>
<feature type="domain" description="SLH" evidence="2">
    <location>
        <begin position="82"/>
        <end position="145"/>
    </location>
</feature>
<dbReference type="RefSeq" id="WP_290215261.1">
    <property type="nucleotide sequence ID" value="NZ_JASDCQ010000004.1"/>
</dbReference>
<keyword evidence="1" id="KW-0732">Signal</keyword>
<dbReference type="PANTHER" id="PTHR43308">
    <property type="entry name" value="OUTER MEMBRANE PROTEIN ALPHA-RELATED"/>
    <property type="match status" value="1"/>
</dbReference>